<proteinExistence type="predicted"/>
<protein>
    <submittedName>
        <fullName evidence="3">Uncharacterized protein</fullName>
    </submittedName>
</protein>
<keyword evidence="4" id="KW-1185">Reference proteome</keyword>
<comment type="caution">
    <text evidence="3">The sequence shown here is derived from an EMBL/GenBank/DDBJ whole genome shotgun (WGS) entry which is preliminary data.</text>
</comment>
<feature type="signal peptide" evidence="2">
    <location>
        <begin position="1"/>
        <end position="18"/>
    </location>
</feature>
<sequence>MKFNGVFVAAMVITSANAGRPDKPEGGDKNTHTTGSSATSSSSVSNSMFYTALKQMRDYSIIQSMFTKNEKKNDLLIKIFEIKEEIFDLVARIEDEYSKYRTTMKLVSPFVPAGLIETISSGGPSYFNVQKILGEIDRYLNRLYTLDYKYIEKYGEIAGPPHLGFWQLKRFVKTVKNDLDLLEYKPRLY</sequence>
<gene>
    <name evidence="3" type="ORF">BASA50_009701</name>
</gene>
<feature type="chain" id="PRO_5046222731" evidence="2">
    <location>
        <begin position="19"/>
        <end position="189"/>
    </location>
</feature>
<accession>A0ABQ8F150</accession>
<evidence type="ECO:0000256" key="2">
    <source>
        <dbReference type="SAM" id="SignalP"/>
    </source>
</evidence>
<keyword evidence="2" id="KW-0732">Signal</keyword>
<evidence type="ECO:0000256" key="1">
    <source>
        <dbReference type="SAM" id="MobiDB-lite"/>
    </source>
</evidence>
<name>A0ABQ8F150_9FUNG</name>
<feature type="compositionally biased region" description="Low complexity" evidence="1">
    <location>
        <begin position="32"/>
        <end position="43"/>
    </location>
</feature>
<reference evidence="3 4" key="1">
    <citation type="submission" date="2021-02" db="EMBL/GenBank/DDBJ databases">
        <title>Variation within the Batrachochytrium salamandrivorans European outbreak.</title>
        <authorList>
            <person name="Kelly M."/>
            <person name="Pasmans F."/>
            <person name="Shea T.P."/>
            <person name="Munoz J.F."/>
            <person name="Carranza S."/>
            <person name="Cuomo C.A."/>
            <person name="Martel A."/>
        </authorList>
    </citation>
    <scope>NUCLEOTIDE SEQUENCE [LARGE SCALE GENOMIC DNA]</scope>
    <source>
        <strain evidence="3 4">AMFP18/2</strain>
    </source>
</reference>
<dbReference type="EMBL" id="JAFCIX010000438">
    <property type="protein sequence ID" value="KAH6589999.1"/>
    <property type="molecule type" value="Genomic_DNA"/>
</dbReference>
<organism evidence="3 4">
    <name type="scientific">Batrachochytrium salamandrivorans</name>
    <dbReference type="NCBI Taxonomy" id="1357716"/>
    <lineage>
        <taxon>Eukaryota</taxon>
        <taxon>Fungi</taxon>
        <taxon>Fungi incertae sedis</taxon>
        <taxon>Chytridiomycota</taxon>
        <taxon>Chytridiomycota incertae sedis</taxon>
        <taxon>Chytridiomycetes</taxon>
        <taxon>Rhizophydiales</taxon>
        <taxon>Rhizophydiales incertae sedis</taxon>
        <taxon>Batrachochytrium</taxon>
    </lineage>
</organism>
<feature type="region of interest" description="Disordered" evidence="1">
    <location>
        <begin position="18"/>
        <end position="43"/>
    </location>
</feature>
<evidence type="ECO:0000313" key="3">
    <source>
        <dbReference type="EMBL" id="KAH6589999.1"/>
    </source>
</evidence>
<feature type="compositionally biased region" description="Basic and acidic residues" evidence="1">
    <location>
        <begin position="20"/>
        <end position="31"/>
    </location>
</feature>
<evidence type="ECO:0000313" key="4">
    <source>
        <dbReference type="Proteomes" id="UP001648503"/>
    </source>
</evidence>
<dbReference type="Proteomes" id="UP001648503">
    <property type="component" value="Unassembled WGS sequence"/>
</dbReference>